<feature type="transmembrane region" description="Helical" evidence="12">
    <location>
        <begin position="197"/>
        <end position="219"/>
    </location>
</feature>
<dbReference type="GO" id="GO:0015228">
    <property type="term" value="F:coenzyme A transmembrane transporter activity"/>
    <property type="evidence" value="ECO:0007669"/>
    <property type="project" value="TreeGrafter"/>
</dbReference>
<evidence type="ECO:0000256" key="4">
    <source>
        <dbReference type="ARBA" id="ARBA00022692"/>
    </source>
</evidence>
<evidence type="ECO:0000256" key="10">
    <source>
        <dbReference type="PROSITE-ProRule" id="PRU00282"/>
    </source>
</evidence>
<feature type="repeat" description="Solcar" evidence="10">
    <location>
        <begin position="127"/>
        <end position="225"/>
    </location>
</feature>
<evidence type="ECO:0000313" key="13">
    <source>
        <dbReference type="EMBL" id="CAJ2511035.1"/>
    </source>
</evidence>
<proteinExistence type="inferred from homology"/>
<evidence type="ECO:0000256" key="6">
    <source>
        <dbReference type="ARBA" id="ARBA00022792"/>
    </source>
</evidence>
<evidence type="ECO:0000256" key="2">
    <source>
        <dbReference type="ARBA" id="ARBA00006375"/>
    </source>
</evidence>
<evidence type="ECO:0000256" key="5">
    <source>
        <dbReference type="ARBA" id="ARBA00022737"/>
    </source>
</evidence>
<dbReference type="AlphaFoldDB" id="A0AAI8VUM2"/>
<dbReference type="Gene3D" id="1.50.40.10">
    <property type="entry name" value="Mitochondrial carrier domain"/>
    <property type="match status" value="1"/>
</dbReference>
<feature type="transmembrane region" description="Helical" evidence="12">
    <location>
        <begin position="84"/>
        <end position="105"/>
    </location>
</feature>
<feature type="repeat" description="Solcar" evidence="10">
    <location>
        <begin position="10"/>
        <end position="112"/>
    </location>
</feature>
<dbReference type="PROSITE" id="PS50920">
    <property type="entry name" value="SOLCAR"/>
    <property type="match status" value="3"/>
</dbReference>
<keyword evidence="3 11" id="KW-0813">Transport</keyword>
<dbReference type="GO" id="GO:0044610">
    <property type="term" value="F:FMN transmembrane transporter activity"/>
    <property type="evidence" value="ECO:0007669"/>
    <property type="project" value="TreeGrafter"/>
</dbReference>
<dbReference type="InterPro" id="IPR023395">
    <property type="entry name" value="MCP_dom_sf"/>
</dbReference>
<organism evidence="13 14">
    <name type="scientific">Anthostomella pinea</name>
    <dbReference type="NCBI Taxonomy" id="933095"/>
    <lineage>
        <taxon>Eukaryota</taxon>
        <taxon>Fungi</taxon>
        <taxon>Dikarya</taxon>
        <taxon>Ascomycota</taxon>
        <taxon>Pezizomycotina</taxon>
        <taxon>Sordariomycetes</taxon>
        <taxon>Xylariomycetidae</taxon>
        <taxon>Xylariales</taxon>
        <taxon>Xylariaceae</taxon>
        <taxon>Anthostomella</taxon>
    </lineage>
</organism>
<keyword evidence="8 10" id="KW-0472">Membrane</keyword>
<evidence type="ECO:0000256" key="7">
    <source>
        <dbReference type="ARBA" id="ARBA00022989"/>
    </source>
</evidence>
<dbReference type="GO" id="GO:0051724">
    <property type="term" value="F:NAD transmembrane transporter activity"/>
    <property type="evidence" value="ECO:0007669"/>
    <property type="project" value="TreeGrafter"/>
</dbReference>
<comment type="caution">
    <text evidence="13">The sequence shown here is derived from an EMBL/GenBank/DDBJ whole genome shotgun (WGS) entry which is preliminary data.</text>
</comment>
<dbReference type="GO" id="GO:0080122">
    <property type="term" value="F:AMP transmembrane transporter activity"/>
    <property type="evidence" value="ECO:0007669"/>
    <property type="project" value="TreeGrafter"/>
</dbReference>
<feature type="transmembrane region" description="Helical" evidence="12">
    <location>
        <begin position="133"/>
        <end position="153"/>
    </location>
</feature>
<dbReference type="SUPFAM" id="SSF103506">
    <property type="entry name" value="Mitochondrial carrier"/>
    <property type="match status" value="1"/>
</dbReference>
<keyword evidence="4 10" id="KW-0812">Transmembrane</keyword>
<dbReference type="InterPro" id="IPR018108">
    <property type="entry name" value="MCP_transmembrane"/>
</dbReference>
<dbReference type="PANTHER" id="PTHR45939:SF5">
    <property type="entry name" value="PEROXISOMAL MEMBRANE PROTEIN PMP34"/>
    <property type="match status" value="1"/>
</dbReference>
<evidence type="ECO:0000256" key="1">
    <source>
        <dbReference type="ARBA" id="ARBA00004585"/>
    </source>
</evidence>
<keyword evidence="5" id="KW-0677">Repeat</keyword>
<keyword evidence="6" id="KW-0496">Mitochondrion</keyword>
<keyword evidence="7 12" id="KW-1133">Transmembrane helix</keyword>
<dbReference type="PANTHER" id="PTHR45939">
    <property type="entry name" value="PEROXISOMAL MEMBRANE PROTEIN PMP34-RELATED"/>
    <property type="match status" value="1"/>
</dbReference>
<comment type="subcellular location">
    <subcellularLocation>
        <location evidence="1">Peroxisome membrane</location>
        <topology evidence="1">Multi-pass membrane protein</topology>
    </subcellularLocation>
</comment>
<comment type="similarity">
    <text evidence="2 11">Belongs to the mitochondrial carrier (TC 2.A.29) family.</text>
</comment>
<dbReference type="Proteomes" id="UP001295740">
    <property type="component" value="Unassembled WGS sequence"/>
</dbReference>
<accession>A0AAI8VUM2</accession>
<dbReference type="InterPro" id="IPR052217">
    <property type="entry name" value="Mito/Peroxisomal_Carrier"/>
</dbReference>
<evidence type="ECO:0000256" key="9">
    <source>
        <dbReference type="ARBA" id="ARBA00023140"/>
    </source>
</evidence>
<evidence type="ECO:0000313" key="14">
    <source>
        <dbReference type="Proteomes" id="UP001295740"/>
    </source>
</evidence>
<evidence type="ECO:0000256" key="11">
    <source>
        <dbReference type="RuleBase" id="RU000488"/>
    </source>
</evidence>
<dbReference type="EMBL" id="CAUWAG010000018">
    <property type="protein sequence ID" value="CAJ2511035.1"/>
    <property type="molecule type" value="Genomic_DNA"/>
</dbReference>
<feature type="repeat" description="Solcar" evidence="10">
    <location>
        <begin position="235"/>
        <end position="322"/>
    </location>
</feature>
<sequence length="338" mass="36922">MVSKPIIPQNDNVAHALAGAGGGILSMVLTRLGEQRHQANDGLPPFRYPLITLSTRAQVESKRAETGFLAAVQRIVAREGVSGLYAGLDSAVFGISVTNFVYYYWYEWTRAFFEQAATRAGRASKKLTTVESMMAGALAGSATVILTNPIWVVNTRMTTRKEHQEEIKGAVSGTSKQKSPTTIGTLMALLKEEGPQALFRGVIPALVLVINPILQYTLFEQLKNRLERRRGGRNITPTMAFLLGALGKLFATSITYPYITVKSQMHVADNKAGRREGMAQAISRVVKEEGYAGLYKGIGPKVTQSVMTAAFLFAFKDVLYEQTVKLRGTMARKAALKA</sequence>
<keyword evidence="9" id="KW-0576">Peroxisome</keyword>
<dbReference type="GO" id="GO:0005778">
    <property type="term" value="C:peroxisomal membrane"/>
    <property type="evidence" value="ECO:0007669"/>
    <property type="project" value="UniProtKB-SubCell"/>
</dbReference>
<evidence type="ECO:0000256" key="8">
    <source>
        <dbReference type="ARBA" id="ARBA00023136"/>
    </source>
</evidence>
<keyword evidence="14" id="KW-1185">Reference proteome</keyword>
<feature type="transmembrane region" description="Helical" evidence="12">
    <location>
        <begin position="239"/>
        <end position="259"/>
    </location>
</feature>
<dbReference type="GO" id="GO:0015230">
    <property type="term" value="F:FAD transmembrane transporter activity"/>
    <property type="evidence" value="ECO:0007669"/>
    <property type="project" value="TreeGrafter"/>
</dbReference>
<name>A0AAI8VUM2_9PEZI</name>
<gene>
    <name evidence="13" type="ORF">KHLLAP_LOCUS11503</name>
</gene>
<protein>
    <submittedName>
        <fullName evidence="13">Uu.00g066600.m01.CDS01</fullName>
    </submittedName>
</protein>
<reference evidence="13" key="1">
    <citation type="submission" date="2023-10" db="EMBL/GenBank/DDBJ databases">
        <authorList>
            <person name="Hackl T."/>
        </authorList>
    </citation>
    <scope>NUCLEOTIDE SEQUENCE</scope>
</reference>
<evidence type="ECO:0000256" key="12">
    <source>
        <dbReference type="SAM" id="Phobius"/>
    </source>
</evidence>
<keyword evidence="6" id="KW-0999">Mitochondrion inner membrane</keyword>
<dbReference type="FunFam" id="1.50.40.10:FF:000134">
    <property type="entry name" value="Peroxisomal membrane protein PMP47B"/>
    <property type="match status" value="1"/>
</dbReference>
<evidence type="ECO:0000256" key="3">
    <source>
        <dbReference type="ARBA" id="ARBA00022448"/>
    </source>
</evidence>
<dbReference type="Pfam" id="PF00153">
    <property type="entry name" value="Mito_carr"/>
    <property type="match status" value="3"/>
</dbReference>
<dbReference type="GO" id="GO:0005347">
    <property type="term" value="F:ATP transmembrane transporter activity"/>
    <property type="evidence" value="ECO:0007669"/>
    <property type="project" value="TreeGrafter"/>
</dbReference>
<dbReference type="GO" id="GO:0015217">
    <property type="term" value="F:ADP transmembrane transporter activity"/>
    <property type="evidence" value="ECO:0007669"/>
    <property type="project" value="TreeGrafter"/>
</dbReference>